<dbReference type="Gene3D" id="1.10.10.10">
    <property type="entry name" value="Winged helix-like DNA-binding domain superfamily/Winged helix DNA-binding domain"/>
    <property type="match status" value="1"/>
</dbReference>
<dbReference type="PANTHER" id="PTHR47691:SF3">
    <property type="entry name" value="HTH-TYPE TRANSCRIPTIONAL REGULATOR RV0890C-RELATED"/>
    <property type="match status" value="1"/>
</dbReference>
<dbReference type="InterPro" id="IPR036388">
    <property type="entry name" value="WH-like_DNA-bd_sf"/>
</dbReference>
<dbReference type="PANTHER" id="PTHR47691">
    <property type="entry name" value="REGULATOR-RELATED"/>
    <property type="match status" value="1"/>
</dbReference>
<proteinExistence type="predicted"/>
<keyword evidence="3" id="KW-1185">Reference proteome</keyword>
<dbReference type="InterPro" id="IPR019734">
    <property type="entry name" value="TPR_rpt"/>
</dbReference>
<dbReference type="Gene3D" id="3.40.50.300">
    <property type="entry name" value="P-loop containing nucleotide triphosphate hydrolases"/>
    <property type="match status" value="1"/>
</dbReference>
<evidence type="ECO:0000313" key="2">
    <source>
        <dbReference type="EMBL" id="GLW93226.1"/>
    </source>
</evidence>
<dbReference type="SMART" id="SM00028">
    <property type="entry name" value="TPR"/>
    <property type="match status" value="4"/>
</dbReference>
<name>A0A9W6QLP2_9PSEU</name>
<sequence length="675" mass="73297">MDTPVMPVPRQLPAAVRDFIGRTVELGKLQEVLSAGAPPLVVVEGMGGVGKTSLVVRWAHTAAEHFPHGTLFVDLRGYGPSTPLTAQVVLVGFVQALGVPISRMPGELDAIIGLYRSLLADRRVLVVLDNAVSADQVRPLLPGVGGSAVLVTSRGALPGLAATEGARSLLVEALPLDESVALARQVIGDVRADAESDALTRLVSLCGGLPLALRVATGRVARRRHRPISDLITELEDDRRRVEGLSAVGDDRSAVEAVFDASYRRLPGAQARVFRLLGLHPGPEFSVSTAAELTNLSTSNVFDVLEALADAHLVEPRASSRYRMHDLLRSYAATRVDPNEQTEAVPRLVNWYARAADAADRALFPKTSPIAVEPLPTVSGVPDFDRPSAMAWMDTEYPVLDAVLRLAQRAGMWSAAVLLAGAFRYLTLRPRVLWPLRLEAETIGLDAARVGGFREAEALLAIRRAGAYRKLEAWAESDADFDRAMTLGHELRNIVRICDALCGRGLNELSQGRYPAALDSYRAALPLARCTGDARLEAVVECNLSAIRIRLGDYLDGLRHAERELVLRRRAQDKPGEAYAWYGISVARLRLGDPRTALAAGQRAVKMFREVRAQERDIARAAETLADAHTELGELEHAMRALRTARSIMVHFGDPRADEVSLRLERMEAGATPLD</sequence>
<gene>
    <name evidence="2" type="ORF">Aglo03_40420</name>
</gene>
<dbReference type="InterPro" id="IPR011990">
    <property type="entry name" value="TPR-like_helical_dom_sf"/>
</dbReference>
<dbReference type="SUPFAM" id="SSF48452">
    <property type="entry name" value="TPR-like"/>
    <property type="match status" value="1"/>
</dbReference>
<dbReference type="Proteomes" id="UP001165042">
    <property type="component" value="Unassembled WGS sequence"/>
</dbReference>
<dbReference type="GO" id="GO:0043531">
    <property type="term" value="F:ADP binding"/>
    <property type="evidence" value="ECO:0007669"/>
    <property type="project" value="InterPro"/>
</dbReference>
<organism evidence="2 3">
    <name type="scientific">Actinokineospora globicatena</name>
    <dbReference type="NCBI Taxonomy" id="103729"/>
    <lineage>
        <taxon>Bacteria</taxon>
        <taxon>Bacillati</taxon>
        <taxon>Actinomycetota</taxon>
        <taxon>Actinomycetes</taxon>
        <taxon>Pseudonocardiales</taxon>
        <taxon>Pseudonocardiaceae</taxon>
        <taxon>Actinokineospora</taxon>
    </lineage>
</organism>
<dbReference type="PRINTS" id="PR00364">
    <property type="entry name" value="DISEASERSIST"/>
</dbReference>
<dbReference type="EMBL" id="BSSD01000006">
    <property type="protein sequence ID" value="GLW93226.1"/>
    <property type="molecule type" value="Genomic_DNA"/>
</dbReference>
<evidence type="ECO:0008006" key="4">
    <source>
        <dbReference type="Google" id="ProtNLM"/>
    </source>
</evidence>
<comment type="caution">
    <text evidence="2">The sequence shown here is derived from an EMBL/GenBank/DDBJ whole genome shotgun (WGS) entry which is preliminary data.</text>
</comment>
<evidence type="ECO:0000313" key="3">
    <source>
        <dbReference type="Proteomes" id="UP001165042"/>
    </source>
</evidence>
<keyword evidence="1" id="KW-0175">Coiled coil</keyword>
<accession>A0A9W6QLP2</accession>
<dbReference type="SUPFAM" id="SSF52540">
    <property type="entry name" value="P-loop containing nucleoside triphosphate hydrolases"/>
    <property type="match status" value="1"/>
</dbReference>
<dbReference type="Pfam" id="PF13424">
    <property type="entry name" value="TPR_12"/>
    <property type="match status" value="1"/>
</dbReference>
<reference evidence="2" key="1">
    <citation type="submission" date="2023-02" db="EMBL/GenBank/DDBJ databases">
        <title>Actinokineospora globicatena NBRC 15670.</title>
        <authorList>
            <person name="Ichikawa N."/>
            <person name="Sato H."/>
            <person name="Tonouchi N."/>
        </authorList>
    </citation>
    <scope>NUCLEOTIDE SEQUENCE</scope>
    <source>
        <strain evidence="2">NBRC 15670</strain>
    </source>
</reference>
<dbReference type="Gene3D" id="1.25.40.10">
    <property type="entry name" value="Tetratricopeptide repeat domain"/>
    <property type="match status" value="1"/>
</dbReference>
<dbReference type="AlphaFoldDB" id="A0A9W6QLP2"/>
<evidence type="ECO:0000256" key="1">
    <source>
        <dbReference type="SAM" id="Coils"/>
    </source>
</evidence>
<dbReference type="InterPro" id="IPR027417">
    <property type="entry name" value="P-loop_NTPase"/>
</dbReference>
<protein>
    <recommendedName>
        <fullName evidence="4">NB-ARC domain-containing protein</fullName>
    </recommendedName>
</protein>
<feature type="coiled-coil region" evidence="1">
    <location>
        <begin position="611"/>
        <end position="645"/>
    </location>
</feature>